<dbReference type="Proteomes" id="UP000016842">
    <property type="component" value="Unassembled WGS sequence"/>
</dbReference>
<comment type="caution">
    <text evidence="2">The sequence shown here is derived from an EMBL/GenBank/DDBJ whole genome shotgun (WGS) entry which is preliminary data.</text>
</comment>
<reference evidence="2 3" key="1">
    <citation type="journal article" date="2014" name="FEMS Microbiol. Lett.">
        <title>Genome sequencing analysis reveals virulence-related gene content of Ochrobactrum intermedium strain 229E, a urease-positive strain isolated from the human gastric niche.</title>
        <authorList>
            <person name="Kulkarni G.J."/>
            <person name="Shetty S."/>
            <person name="Dharne M.S."/>
            <person name="Shouche Y.S."/>
        </authorList>
    </citation>
    <scope>NUCLEOTIDE SEQUENCE [LARGE SCALE GENOMIC DNA]</scope>
    <source>
        <strain evidence="2 3">229E</strain>
    </source>
</reference>
<name>U4V5Y8_9HYPH</name>
<accession>U4V5Y8</accession>
<dbReference type="EMBL" id="ASXJ01000322">
    <property type="protein sequence ID" value="ERM00438.1"/>
    <property type="molecule type" value="Genomic_DNA"/>
</dbReference>
<gene>
    <name evidence="2" type="ORF">Q644_04890</name>
</gene>
<dbReference type="AlphaFoldDB" id="U4V5Y8"/>
<evidence type="ECO:0000313" key="3">
    <source>
        <dbReference type="Proteomes" id="UP000016842"/>
    </source>
</evidence>
<evidence type="ECO:0000256" key="1">
    <source>
        <dbReference type="SAM" id="MobiDB-lite"/>
    </source>
</evidence>
<evidence type="ECO:0000313" key="2">
    <source>
        <dbReference type="EMBL" id="ERM00438.1"/>
    </source>
</evidence>
<feature type="compositionally biased region" description="Polar residues" evidence="1">
    <location>
        <begin position="35"/>
        <end position="44"/>
    </location>
</feature>
<feature type="region of interest" description="Disordered" evidence="1">
    <location>
        <begin position="24"/>
        <end position="51"/>
    </location>
</feature>
<proteinExistence type="predicted"/>
<organism evidence="2 3">
    <name type="scientific">Brucella intermedia 229E</name>
    <dbReference type="NCBI Taxonomy" id="1337887"/>
    <lineage>
        <taxon>Bacteria</taxon>
        <taxon>Pseudomonadati</taxon>
        <taxon>Pseudomonadota</taxon>
        <taxon>Alphaproteobacteria</taxon>
        <taxon>Hyphomicrobiales</taxon>
        <taxon>Brucellaceae</taxon>
        <taxon>Brucella/Ochrobactrum group</taxon>
        <taxon>Brucella</taxon>
    </lineage>
</organism>
<protein>
    <submittedName>
        <fullName evidence="2">Uncharacterized protein</fullName>
    </submittedName>
</protein>
<sequence length="51" mass="5388">MVTELLIQPARFFNGLGRISKAKNSLDQGAKPDNQHANASNHAGQISAGRG</sequence>